<feature type="compositionally biased region" description="Polar residues" evidence="1">
    <location>
        <begin position="1"/>
        <end position="13"/>
    </location>
</feature>
<dbReference type="Proteomes" id="UP001056384">
    <property type="component" value="Chromosome 4"/>
</dbReference>
<dbReference type="EMBL" id="CP099421">
    <property type="protein sequence ID" value="USW52673.1"/>
    <property type="molecule type" value="Genomic_DNA"/>
</dbReference>
<name>A0A9Q9AT26_9PEZI</name>
<dbReference type="AlphaFoldDB" id="A0A9Q9AT26"/>
<keyword evidence="3" id="KW-1185">Reference proteome</keyword>
<proteinExistence type="predicted"/>
<feature type="compositionally biased region" description="Basic and acidic residues" evidence="1">
    <location>
        <begin position="26"/>
        <end position="44"/>
    </location>
</feature>
<feature type="region of interest" description="Disordered" evidence="1">
    <location>
        <begin position="1"/>
        <end position="72"/>
    </location>
</feature>
<gene>
    <name evidence="2" type="ORF">Slin15195_G059920</name>
</gene>
<protein>
    <submittedName>
        <fullName evidence="2">Uncharacterized protein</fullName>
    </submittedName>
</protein>
<evidence type="ECO:0000313" key="3">
    <source>
        <dbReference type="Proteomes" id="UP001056384"/>
    </source>
</evidence>
<evidence type="ECO:0000256" key="1">
    <source>
        <dbReference type="SAM" id="MobiDB-lite"/>
    </source>
</evidence>
<reference evidence="2" key="1">
    <citation type="submission" date="2022-06" db="EMBL/GenBank/DDBJ databases">
        <title>Complete genome sequences of two strains of the flax pathogen Septoria linicola.</title>
        <authorList>
            <person name="Lapalu N."/>
            <person name="Simon A."/>
            <person name="Demenou B."/>
            <person name="Paumier D."/>
            <person name="Guillot M.-P."/>
            <person name="Gout L."/>
            <person name="Valade R."/>
        </authorList>
    </citation>
    <scope>NUCLEOTIDE SEQUENCE</scope>
    <source>
        <strain evidence="2">SE15195</strain>
    </source>
</reference>
<sequence>MANTTAGQTASNSKNDKGKQAIAHGPKNDDKRHDSMIPPEDRAIAVDSPVPQARDPGSTEFDPLSSSNKFINGTERRQASCIRTQRAVYQYGK</sequence>
<accession>A0A9Q9AT26</accession>
<evidence type="ECO:0000313" key="2">
    <source>
        <dbReference type="EMBL" id="USW52673.1"/>
    </source>
</evidence>
<organism evidence="2 3">
    <name type="scientific">Septoria linicola</name>
    <dbReference type="NCBI Taxonomy" id="215465"/>
    <lineage>
        <taxon>Eukaryota</taxon>
        <taxon>Fungi</taxon>
        <taxon>Dikarya</taxon>
        <taxon>Ascomycota</taxon>
        <taxon>Pezizomycotina</taxon>
        <taxon>Dothideomycetes</taxon>
        <taxon>Dothideomycetidae</taxon>
        <taxon>Mycosphaerellales</taxon>
        <taxon>Mycosphaerellaceae</taxon>
        <taxon>Septoria</taxon>
    </lineage>
</organism>